<dbReference type="EMBL" id="JAGGDJ010000024">
    <property type="protein sequence ID" value="MBO7746886.1"/>
    <property type="molecule type" value="Genomic_DNA"/>
</dbReference>
<name>A0ABS3WEX8_9BACL</name>
<organism evidence="1 2">
    <name type="scientific">Paenibacillus artemisiicola</name>
    <dbReference type="NCBI Taxonomy" id="1172618"/>
    <lineage>
        <taxon>Bacteria</taxon>
        <taxon>Bacillati</taxon>
        <taxon>Bacillota</taxon>
        <taxon>Bacilli</taxon>
        <taxon>Bacillales</taxon>
        <taxon>Paenibacillaceae</taxon>
        <taxon>Paenibacillus</taxon>
    </lineage>
</organism>
<evidence type="ECO:0008006" key="3">
    <source>
        <dbReference type="Google" id="ProtNLM"/>
    </source>
</evidence>
<reference evidence="1 2" key="1">
    <citation type="submission" date="2021-03" db="EMBL/GenBank/DDBJ databases">
        <title>Paenibacillus artemisicola MWE-103 whole genome sequence.</title>
        <authorList>
            <person name="Ham Y.J."/>
        </authorList>
    </citation>
    <scope>NUCLEOTIDE SEQUENCE [LARGE SCALE GENOMIC DNA]</scope>
    <source>
        <strain evidence="1 2">MWE-103</strain>
    </source>
</reference>
<accession>A0ABS3WEX8</accession>
<sequence>MIVHYTKDIASALGILSSGELQMTRLGGLDESNDALRHLNDFNRLHYTQDLIATFKQALKLMNQTPNLDQKQFFTHTFMAAQLRKVAYQNGVSLGGSLGRLLSQNSFMARFSDEEASAFADPSRGEIAFEFEGNPLAAPRGFQLLFNKVHYTDSEKLKKLEADSGDDMAQFMDGVAQENDSTFADILAAYIEKLEKQQLSYTGIIHDLLAALMEENRGGDYTPLDLYTLDETVQTVKFIHDFIVEDYTTKFRTETGQKPPTKLEIKQILKQNPDMIQATWIDIRSALIADDGSEGEREVRAILLPQNKKQFNQQKKFIPADFEADKLRRIVISANAAHKDEWKSKLEDALFTNKIANVEVVVL</sequence>
<keyword evidence="2" id="KW-1185">Reference proteome</keyword>
<gene>
    <name evidence="1" type="ORF">I8J29_21955</name>
</gene>
<comment type="caution">
    <text evidence="1">The sequence shown here is derived from an EMBL/GenBank/DDBJ whole genome shotgun (WGS) entry which is preliminary data.</text>
</comment>
<evidence type="ECO:0000313" key="1">
    <source>
        <dbReference type="EMBL" id="MBO7746886.1"/>
    </source>
</evidence>
<evidence type="ECO:0000313" key="2">
    <source>
        <dbReference type="Proteomes" id="UP000670947"/>
    </source>
</evidence>
<dbReference type="RefSeq" id="WP_208849626.1">
    <property type="nucleotide sequence ID" value="NZ_JAGGDJ010000024.1"/>
</dbReference>
<protein>
    <recommendedName>
        <fullName evidence="3">Nucleoid associated protein NdpA</fullName>
    </recommendedName>
</protein>
<proteinExistence type="predicted"/>
<dbReference type="Proteomes" id="UP000670947">
    <property type="component" value="Unassembled WGS sequence"/>
</dbReference>